<gene>
    <name evidence="9" type="ORF">A6D6_01397</name>
</gene>
<reference evidence="9 10" key="1">
    <citation type="submission" date="2012-09" db="EMBL/GenBank/DDBJ databases">
        <title>Genome Sequence of alkane-degrading Bacterium Alcanivorax sp. 6-D-6.</title>
        <authorList>
            <person name="Lai Q."/>
            <person name="Shao Z."/>
        </authorList>
    </citation>
    <scope>NUCLEOTIDE SEQUENCE [LARGE SCALE GENOMIC DNA]</scope>
    <source>
        <strain evidence="9 10">6-D-6</strain>
    </source>
</reference>
<comment type="caution">
    <text evidence="9">The sequence shown here is derived from an EMBL/GenBank/DDBJ whole genome shotgun (WGS) entry which is preliminary data.</text>
</comment>
<evidence type="ECO:0000256" key="7">
    <source>
        <dbReference type="ARBA" id="ARBA00023136"/>
    </source>
</evidence>
<keyword evidence="6 8" id="KW-1133">Transmembrane helix</keyword>
<dbReference type="Pfam" id="PF01925">
    <property type="entry name" value="TauE"/>
    <property type="match status" value="1"/>
</dbReference>
<sequence length="257" mass="26746">MEYLGDPWLVAALLGSGVIAGFINTLAGGGGLLILPLLMLSGMGPALANGTMRVAVLIQCVEGVRQFHRHGSVPFKVLPGILIPTLSGALIGAVAASFLPTTILKPVLLTTLVVMAVIMVVRPSTLMPEEDETPKALASTPAAWLGLFLTGAYGGFAQAGVGFLAIAVLAGQLRYDLRRTNALKLAMTASFTILALLVFVWRGQVAWLPGLVVGLSGGGLRPPGLRRLAQGAAVDHGAGDLLRRFPQGLIGHAYRRS</sequence>
<accession>A0ABQ6YA61</accession>
<keyword evidence="7 8" id="KW-0472">Membrane</keyword>
<dbReference type="PANTHER" id="PTHR30269:SF0">
    <property type="entry name" value="MEMBRANE TRANSPORTER PROTEIN YFCA-RELATED"/>
    <property type="match status" value="1"/>
</dbReference>
<evidence type="ECO:0000313" key="9">
    <source>
        <dbReference type="EMBL" id="KAF0806722.1"/>
    </source>
</evidence>
<dbReference type="EMBL" id="AQPF01000007">
    <property type="protein sequence ID" value="KAF0806722.1"/>
    <property type="molecule type" value="Genomic_DNA"/>
</dbReference>
<evidence type="ECO:0000256" key="4">
    <source>
        <dbReference type="ARBA" id="ARBA00022475"/>
    </source>
</evidence>
<feature type="transmembrane region" description="Helical" evidence="8">
    <location>
        <begin position="106"/>
        <end position="124"/>
    </location>
</feature>
<organism evidence="9 10">
    <name type="scientific">Alcanivorax xiamenensis</name>
    <dbReference type="NCBI Taxonomy" id="1177156"/>
    <lineage>
        <taxon>Bacteria</taxon>
        <taxon>Pseudomonadati</taxon>
        <taxon>Pseudomonadota</taxon>
        <taxon>Gammaproteobacteria</taxon>
        <taxon>Oceanospirillales</taxon>
        <taxon>Alcanivoracaceae</taxon>
        <taxon>Alcanivorax</taxon>
    </lineage>
</organism>
<feature type="transmembrane region" description="Helical" evidence="8">
    <location>
        <begin position="182"/>
        <end position="201"/>
    </location>
</feature>
<dbReference type="PANTHER" id="PTHR30269">
    <property type="entry name" value="TRANSMEMBRANE PROTEIN YFCA"/>
    <property type="match status" value="1"/>
</dbReference>
<keyword evidence="5 8" id="KW-0812">Transmembrane</keyword>
<dbReference type="InterPro" id="IPR002781">
    <property type="entry name" value="TM_pro_TauE-like"/>
</dbReference>
<comment type="similarity">
    <text evidence="2 8">Belongs to the 4-toluene sulfonate uptake permease (TSUP) (TC 2.A.102) family.</text>
</comment>
<comment type="subcellular location">
    <subcellularLocation>
        <location evidence="1 8">Cell membrane</location>
        <topology evidence="1 8">Multi-pass membrane protein</topology>
    </subcellularLocation>
</comment>
<keyword evidence="10" id="KW-1185">Reference proteome</keyword>
<keyword evidence="4 8" id="KW-1003">Cell membrane</keyword>
<evidence type="ECO:0000256" key="2">
    <source>
        <dbReference type="ARBA" id="ARBA00009142"/>
    </source>
</evidence>
<evidence type="ECO:0000256" key="8">
    <source>
        <dbReference type="RuleBase" id="RU363041"/>
    </source>
</evidence>
<evidence type="ECO:0000256" key="3">
    <source>
        <dbReference type="ARBA" id="ARBA00022448"/>
    </source>
</evidence>
<dbReference type="InterPro" id="IPR052017">
    <property type="entry name" value="TSUP"/>
</dbReference>
<feature type="transmembrane region" description="Helical" evidence="8">
    <location>
        <begin position="77"/>
        <end position="99"/>
    </location>
</feature>
<dbReference type="Proteomes" id="UP000771797">
    <property type="component" value="Unassembled WGS sequence"/>
</dbReference>
<evidence type="ECO:0000313" key="10">
    <source>
        <dbReference type="Proteomes" id="UP000771797"/>
    </source>
</evidence>
<feature type="transmembrane region" description="Helical" evidence="8">
    <location>
        <begin position="144"/>
        <end position="170"/>
    </location>
</feature>
<dbReference type="RefSeq" id="WP_236564017.1">
    <property type="nucleotide sequence ID" value="NZ_AQPF01000007.1"/>
</dbReference>
<feature type="transmembrane region" description="Helical" evidence="8">
    <location>
        <begin position="7"/>
        <end position="35"/>
    </location>
</feature>
<evidence type="ECO:0000256" key="6">
    <source>
        <dbReference type="ARBA" id="ARBA00022989"/>
    </source>
</evidence>
<proteinExistence type="inferred from homology"/>
<keyword evidence="3" id="KW-0813">Transport</keyword>
<evidence type="ECO:0000256" key="5">
    <source>
        <dbReference type="ARBA" id="ARBA00022692"/>
    </source>
</evidence>
<protein>
    <recommendedName>
        <fullName evidence="8">Probable membrane transporter protein</fullName>
    </recommendedName>
</protein>
<evidence type="ECO:0000256" key="1">
    <source>
        <dbReference type="ARBA" id="ARBA00004651"/>
    </source>
</evidence>
<name>A0ABQ6YA61_9GAMM</name>